<dbReference type="CDD" id="cd06173">
    <property type="entry name" value="MFS_MefA_like"/>
    <property type="match status" value="1"/>
</dbReference>
<dbReference type="RefSeq" id="WP_007379252.1">
    <property type="nucleotide sequence ID" value="NZ_CM000951.1"/>
</dbReference>
<gene>
    <name evidence="8" type="ORF">SSEG_02121</name>
</gene>
<dbReference type="GO" id="GO:0022857">
    <property type="term" value="F:transmembrane transporter activity"/>
    <property type="evidence" value="ECO:0007669"/>
    <property type="project" value="InterPro"/>
</dbReference>
<evidence type="ECO:0000256" key="1">
    <source>
        <dbReference type="ARBA" id="ARBA00004651"/>
    </source>
</evidence>
<feature type="compositionally biased region" description="Basic and acidic residues" evidence="6">
    <location>
        <begin position="414"/>
        <end position="424"/>
    </location>
</feature>
<evidence type="ECO:0000256" key="5">
    <source>
        <dbReference type="ARBA" id="ARBA00023136"/>
    </source>
</evidence>
<evidence type="ECO:0000256" key="2">
    <source>
        <dbReference type="ARBA" id="ARBA00022475"/>
    </source>
</evidence>
<feature type="transmembrane region" description="Helical" evidence="7">
    <location>
        <begin position="45"/>
        <end position="67"/>
    </location>
</feature>
<feature type="region of interest" description="Disordered" evidence="6">
    <location>
        <begin position="331"/>
        <end position="435"/>
    </location>
</feature>
<feature type="compositionally biased region" description="Low complexity" evidence="6">
    <location>
        <begin position="396"/>
        <end position="413"/>
    </location>
</feature>
<keyword evidence="2" id="KW-1003">Cell membrane</keyword>
<evidence type="ECO:0000256" key="4">
    <source>
        <dbReference type="ARBA" id="ARBA00022989"/>
    </source>
</evidence>
<dbReference type="InterPro" id="IPR011701">
    <property type="entry name" value="MFS"/>
</dbReference>
<dbReference type="eggNOG" id="COG2814">
    <property type="taxonomic scope" value="Bacteria"/>
</dbReference>
<organism evidence="8 9">
    <name type="scientific">Streptomyces sviceus (strain ATCC 29083 / DSM 924 / JCM 4929 / NBRC 13980 / NCIMB 11184 / NRRL 5439 / UC 5370)</name>
    <dbReference type="NCBI Taxonomy" id="463191"/>
    <lineage>
        <taxon>Bacteria</taxon>
        <taxon>Bacillati</taxon>
        <taxon>Actinomycetota</taxon>
        <taxon>Actinomycetes</taxon>
        <taxon>Kitasatosporales</taxon>
        <taxon>Streptomycetaceae</taxon>
        <taxon>Streptomyces</taxon>
    </lineage>
</organism>
<keyword evidence="5 7" id="KW-0472">Membrane</keyword>
<dbReference type="Pfam" id="PF07690">
    <property type="entry name" value="MFS_1"/>
    <property type="match status" value="1"/>
</dbReference>
<protein>
    <submittedName>
        <fullName evidence="8">Major facilitator transporter</fullName>
    </submittedName>
</protein>
<name>B5HRT6_STRX2</name>
<feature type="transmembrane region" description="Helical" evidence="7">
    <location>
        <begin position="74"/>
        <end position="95"/>
    </location>
</feature>
<dbReference type="GO" id="GO:0005886">
    <property type="term" value="C:plasma membrane"/>
    <property type="evidence" value="ECO:0007669"/>
    <property type="project" value="UniProtKB-SubCell"/>
</dbReference>
<evidence type="ECO:0000256" key="6">
    <source>
        <dbReference type="SAM" id="MobiDB-lite"/>
    </source>
</evidence>
<feature type="transmembrane region" description="Helical" evidence="7">
    <location>
        <begin position="101"/>
        <end position="122"/>
    </location>
</feature>
<dbReference type="PANTHER" id="PTHR23513:SF6">
    <property type="entry name" value="MAJOR FACILITATOR SUPERFAMILY ASSOCIATED DOMAIN-CONTAINING PROTEIN"/>
    <property type="match status" value="1"/>
</dbReference>
<accession>B5HRT6</accession>
<dbReference type="AlphaFoldDB" id="B5HRT6"/>
<keyword evidence="4 7" id="KW-1133">Transmembrane helix</keyword>
<dbReference type="EMBL" id="CM000951">
    <property type="protein sequence ID" value="EDY55541.1"/>
    <property type="molecule type" value="Genomic_DNA"/>
</dbReference>
<feature type="transmembrane region" description="Helical" evidence="7">
    <location>
        <begin position="254"/>
        <end position="272"/>
    </location>
</feature>
<keyword evidence="9" id="KW-1185">Reference proteome</keyword>
<sequence>MAEGWRRDFNFVWAGETASLVGTQVYQLAMPLTAVLTLDANPAQLGLLGALTFAPYVVLGLPVGVLVDRWQRRGVLILSSLGQALSIGAIPLLAALDLLTFGWLLALACAGGTARVFFTIAYRSYLPAIVPPEHLTGANSRLTASESVAEIGGPGLGGALVQLLGAPFALLVDAVSYLASAVGVSAVRKREKAVHVDPAPLRSQVTEGFRFTFSSAYLRAALGEAASYNLCWQIVLTILTLFAVKELDMSPGKLGLVLSVGAVGALLGAAFTDRIAHRVGLGRTLVIAAVIGDLAPLLLPVVHRGTWAAPLLAVTFFVQGFGITACKRAHHDDPPDGDSGAAAGTYQRRLPLRRTGHETGRLAARRLAGHPPGAARRAGGGNRGAAEHQFLPDPVPAAQGPQPGQPQARAPRGGPDRRADEHALRPRSGAPVRSP</sequence>
<dbReference type="Gene3D" id="1.20.1250.20">
    <property type="entry name" value="MFS general substrate transporter like domains"/>
    <property type="match status" value="1"/>
</dbReference>
<feature type="transmembrane region" description="Helical" evidence="7">
    <location>
        <begin position="220"/>
        <end position="242"/>
    </location>
</feature>
<dbReference type="SUPFAM" id="SSF103473">
    <property type="entry name" value="MFS general substrate transporter"/>
    <property type="match status" value="1"/>
</dbReference>
<dbReference type="Proteomes" id="UP000002785">
    <property type="component" value="Chromosome"/>
</dbReference>
<proteinExistence type="predicted"/>
<dbReference type="InterPro" id="IPR036259">
    <property type="entry name" value="MFS_trans_sf"/>
</dbReference>
<feature type="transmembrane region" description="Helical" evidence="7">
    <location>
        <begin position="284"/>
        <end position="301"/>
    </location>
</feature>
<evidence type="ECO:0000256" key="7">
    <source>
        <dbReference type="SAM" id="Phobius"/>
    </source>
</evidence>
<evidence type="ECO:0000313" key="8">
    <source>
        <dbReference type="EMBL" id="EDY55541.1"/>
    </source>
</evidence>
<reference evidence="8" key="1">
    <citation type="submission" date="2009-10" db="EMBL/GenBank/DDBJ databases">
        <title>The genome sequence of Streptomyces sviceus strain ATCC 29083.</title>
        <authorList>
            <consortium name="The Broad Institute Genome Sequencing Platform"/>
            <consortium name="Broad Institute Microbial Sequencing Center"/>
            <person name="Fischbach M."/>
            <person name="Godfrey P."/>
            <person name="Ward D."/>
            <person name="Young S."/>
            <person name="Zeng Q."/>
            <person name="Koehrsen M."/>
            <person name="Alvarado L."/>
            <person name="Berlin A.M."/>
            <person name="Bochicchio J."/>
            <person name="Borenstein D."/>
            <person name="Chapman S.B."/>
            <person name="Chen Z."/>
            <person name="Engels R."/>
            <person name="Freedman E."/>
            <person name="Gellesch M."/>
            <person name="Goldberg J."/>
            <person name="Griggs A."/>
            <person name="Gujja S."/>
            <person name="Heilman E.R."/>
            <person name="Heiman D.I."/>
            <person name="Hepburn T.A."/>
            <person name="Howarth C."/>
            <person name="Jen D."/>
            <person name="Larson L."/>
            <person name="Lewis B."/>
            <person name="Mehta T."/>
            <person name="Park D."/>
            <person name="Pearson M."/>
            <person name="Richards J."/>
            <person name="Roberts A."/>
            <person name="Saif S."/>
            <person name="Shea T.D."/>
            <person name="Shenoy N."/>
            <person name="Sisk P."/>
            <person name="Stolte C."/>
            <person name="Sykes S.N."/>
            <person name="Thomson T."/>
            <person name="Walk T."/>
            <person name="White J."/>
            <person name="Yandava C."/>
            <person name="Straight P."/>
            <person name="Clardy J."/>
            <person name="Hung D."/>
            <person name="Kolter R."/>
            <person name="Mekalanos J."/>
            <person name="Walker S."/>
            <person name="Walsh C.T."/>
            <person name="Wieland-Brown L.C."/>
            <person name="Haas B."/>
            <person name="Nusbaum C."/>
            <person name="Birren B."/>
        </authorList>
    </citation>
    <scope>NUCLEOTIDE SEQUENCE [LARGE SCALE GENOMIC DNA]</scope>
    <source>
        <strain evidence="8">ATCC 29083</strain>
    </source>
</reference>
<feature type="transmembrane region" description="Helical" evidence="7">
    <location>
        <begin position="307"/>
        <end position="326"/>
    </location>
</feature>
<dbReference type="PANTHER" id="PTHR23513">
    <property type="entry name" value="INTEGRAL MEMBRANE EFFLUX PROTEIN-RELATED"/>
    <property type="match status" value="1"/>
</dbReference>
<dbReference type="HOGENOM" id="CLU_034180_13_2_11"/>
<evidence type="ECO:0000256" key="3">
    <source>
        <dbReference type="ARBA" id="ARBA00022692"/>
    </source>
</evidence>
<keyword evidence="3 7" id="KW-0812">Transmembrane</keyword>
<evidence type="ECO:0000313" key="9">
    <source>
        <dbReference type="Proteomes" id="UP000002785"/>
    </source>
</evidence>
<comment type="subcellular location">
    <subcellularLocation>
        <location evidence="1">Cell membrane</location>
        <topology evidence="1">Multi-pass membrane protein</topology>
    </subcellularLocation>
</comment>